<keyword evidence="5 8" id="KW-1133">Transmembrane helix</keyword>
<evidence type="ECO:0000256" key="9">
    <source>
        <dbReference type="NCBIfam" id="TIGR02209"/>
    </source>
</evidence>
<accession>A0A839URI7</accession>
<dbReference type="AlphaFoldDB" id="A0A839URI7"/>
<comment type="function">
    <text evidence="8">Essential cell division protein. May link together the upstream cell division proteins, which are predominantly cytoplasmic, with the downstream cell division proteins, which are predominantly periplasmic.</text>
</comment>
<evidence type="ECO:0000313" key="10">
    <source>
        <dbReference type="EMBL" id="MBB3169110.1"/>
    </source>
</evidence>
<comment type="subcellular location">
    <subcellularLocation>
        <location evidence="8">Cell inner membrane</location>
        <topology evidence="8">Single-pass type II membrane protein</topology>
    </subcellularLocation>
    <subcellularLocation>
        <location evidence="1">Cell membrane</location>
        <topology evidence="1">Single-pass type II membrane protein</topology>
    </subcellularLocation>
    <text evidence="8">Localizes to the division septum where it forms a ring structure.</text>
</comment>
<dbReference type="GO" id="GO:0032153">
    <property type="term" value="C:cell division site"/>
    <property type="evidence" value="ECO:0007669"/>
    <property type="project" value="UniProtKB-UniRule"/>
</dbReference>
<dbReference type="HAMAP" id="MF_00910">
    <property type="entry name" value="FtsL"/>
    <property type="match status" value="1"/>
</dbReference>
<dbReference type="PANTHER" id="PTHR37479:SF1">
    <property type="entry name" value="CELL DIVISION PROTEIN FTSL"/>
    <property type="match status" value="1"/>
</dbReference>
<feature type="transmembrane region" description="Helical" evidence="8">
    <location>
        <begin position="12"/>
        <end position="34"/>
    </location>
</feature>
<dbReference type="NCBIfam" id="TIGR02209">
    <property type="entry name" value="ftsL_broad"/>
    <property type="match status" value="1"/>
</dbReference>
<keyword evidence="8" id="KW-0997">Cell inner membrane</keyword>
<evidence type="ECO:0000256" key="8">
    <source>
        <dbReference type="HAMAP-Rule" id="MF_00910"/>
    </source>
</evidence>
<evidence type="ECO:0000313" key="11">
    <source>
        <dbReference type="Proteomes" id="UP000559987"/>
    </source>
</evidence>
<dbReference type="EMBL" id="JACHXZ010000003">
    <property type="protein sequence ID" value="MBB3169110.1"/>
    <property type="molecule type" value="Genomic_DNA"/>
</dbReference>
<protein>
    <recommendedName>
        <fullName evidence="8 9">Cell division protein FtsL</fullName>
    </recommendedName>
</protein>
<gene>
    <name evidence="8" type="primary">ftsL</name>
    <name evidence="10" type="ORF">FHS30_002318</name>
</gene>
<keyword evidence="2 8" id="KW-1003">Cell membrane</keyword>
<dbReference type="GO" id="GO:0043093">
    <property type="term" value="P:FtsZ-dependent cytokinesis"/>
    <property type="evidence" value="ECO:0007669"/>
    <property type="project" value="UniProtKB-UniRule"/>
</dbReference>
<comment type="similarity">
    <text evidence="8">Belongs to the FtsL family.</text>
</comment>
<evidence type="ECO:0000256" key="5">
    <source>
        <dbReference type="ARBA" id="ARBA00022989"/>
    </source>
</evidence>
<evidence type="ECO:0000256" key="2">
    <source>
        <dbReference type="ARBA" id="ARBA00022475"/>
    </source>
</evidence>
<keyword evidence="4 8" id="KW-0812">Transmembrane</keyword>
<keyword evidence="6 8" id="KW-0472">Membrane</keyword>
<proteinExistence type="inferred from homology"/>
<dbReference type="PANTHER" id="PTHR37479">
    <property type="entry name" value="CELL DIVISION PROTEIN FTSL"/>
    <property type="match status" value="1"/>
</dbReference>
<comment type="subunit">
    <text evidence="8">Part of a complex composed of FtsB, FtsL and FtsQ.</text>
</comment>
<dbReference type="Proteomes" id="UP000559987">
    <property type="component" value="Unassembled WGS sequence"/>
</dbReference>
<organism evidence="10 11">
    <name type="scientific">Simiduia aestuariiviva</name>
    <dbReference type="NCBI Taxonomy" id="1510459"/>
    <lineage>
        <taxon>Bacteria</taxon>
        <taxon>Pseudomonadati</taxon>
        <taxon>Pseudomonadota</taxon>
        <taxon>Gammaproteobacteria</taxon>
        <taxon>Cellvibrionales</taxon>
        <taxon>Cellvibrionaceae</taxon>
        <taxon>Simiduia</taxon>
    </lineage>
</organism>
<evidence type="ECO:0000256" key="4">
    <source>
        <dbReference type="ARBA" id="ARBA00022692"/>
    </source>
</evidence>
<reference evidence="10 11" key="1">
    <citation type="submission" date="2020-08" db="EMBL/GenBank/DDBJ databases">
        <title>Genomic Encyclopedia of Type Strains, Phase III (KMG-III): the genomes of soil and plant-associated and newly described type strains.</title>
        <authorList>
            <person name="Whitman W."/>
        </authorList>
    </citation>
    <scope>NUCLEOTIDE SEQUENCE [LARGE SCALE GENOMIC DNA]</scope>
    <source>
        <strain evidence="10 11">CECT 8571</strain>
    </source>
</reference>
<evidence type="ECO:0000256" key="1">
    <source>
        <dbReference type="ARBA" id="ARBA00004401"/>
    </source>
</evidence>
<dbReference type="InterPro" id="IPR011922">
    <property type="entry name" value="Cell_div_FtsL"/>
</dbReference>
<evidence type="ECO:0000256" key="3">
    <source>
        <dbReference type="ARBA" id="ARBA00022618"/>
    </source>
</evidence>
<dbReference type="RefSeq" id="WP_183910600.1">
    <property type="nucleotide sequence ID" value="NZ_JACHXZ010000003.1"/>
</dbReference>
<comment type="caution">
    <text evidence="10">The sequence shown here is derived from an EMBL/GenBank/DDBJ whole genome shotgun (WGS) entry which is preliminary data.</text>
</comment>
<evidence type="ECO:0000256" key="6">
    <source>
        <dbReference type="ARBA" id="ARBA00023136"/>
    </source>
</evidence>
<name>A0A839URI7_9GAMM</name>
<keyword evidence="7 8" id="KW-0131">Cell cycle</keyword>
<dbReference type="Pfam" id="PF04999">
    <property type="entry name" value="FtsL"/>
    <property type="match status" value="1"/>
</dbReference>
<keyword evidence="3 8" id="KW-0132">Cell division</keyword>
<evidence type="ECO:0000256" key="7">
    <source>
        <dbReference type="ARBA" id="ARBA00023306"/>
    </source>
</evidence>
<keyword evidence="11" id="KW-1185">Reference proteome</keyword>
<dbReference type="GO" id="GO:0005886">
    <property type="term" value="C:plasma membrane"/>
    <property type="evidence" value="ECO:0007669"/>
    <property type="project" value="UniProtKB-SubCell"/>
</dbReference>
<sequence>MQSTLAVKSQPGTTLTVLTVALWLLVVASALLVVDTTHGARLSYFQLESLRREAAELEVQRGQYLLEQSTWAAYSRVEKLAQTKLSMRVPEPAEIIMVAP</sequence>